<sequence length="469" mass="52956">MADKKFGRQVPTVSYFCEYDETLFEQATDLYRKSKHEAYEWQIELLKPLMAIDDEGYWTHQKFGYAIPRRNGKTEVVYLKEIWSLFQGLRILHTAHRISTSHSSFEKVKSYIEAMGLVDGEDFNSIRAKGQERIELFETGGIIQFRTRTSTGGLGEGFDLLVIDEAQEYTEDQESALKYTVTDSANPQTIMCGTPPTPLSSGTVFTDYRQTTLDGGNKYSGWAEWSVPELHDIHDVDAWYMTNPSMGYHLNERKIEAELGADELDHNIQRLGYWVSYNVKSAITEEEWQSMLVDELPELTSNLFVGIKYGNDGVNVAMSIAVKTDDGDVFVEAIDCQSTRNGNGWILNFINRANVEAVVVDGAGGQAILEAEMKSARIKPKPLLPKVKEVIVANASFERAVNSRAIRHKGQPSLVQIVSNSEKRPIGSNGGFGYKSQFEDYDIALMDSMILAYWSCIESKTKVKQKVRY</sequence>
<comment type="caution">
    <text evidence="1">The sequence shown here is derived from an EMBL/GenBank/DDBJ whole genome shotgun (WGS) entry which is preliminary data.</text>
</comment>
<gene>
    <name evidence="1" type="ORF">H3232_05070</name>
</gene>
<dbReference type="RefSeq" id="WP_182023325.1">
    <property type="nucleotide sequence ID" value="NZ_JACGAM010000007.1"/>
</dbReference>
<evidence type="ECO:0000313" key="1">
    <source>
        <dbReference type="EMBL" id="MBA5746576.1"/>
    </source>
</evidence>
<dbReference type="SUPFAM" id="SSF52540">
    <property type="entry name" value="P-loop containing nucleoside triphosphate hydrolases"/>
    <property type="match status" value="1"/>
</dbReference>
<name>A0ABR5ZXV2_9LACT</name>
<protein>
    <submittedName>
        <fullName evidence="1">Terminase</fullName>
    </submittedName>
</protein>
<proteinExistence type="predicted"/>
<dbReference type="Proteomes" id="UP000540056">
    <property type="component" value="Unassembled WGS sequence"/>
</dbReference>
<evidence type="ECO:0000313" key="2">
    <source>
        <dbReference type="Proteomes" id="UP000540056"/>
    </source>
</evidence>
<keyword evidence="2" id="KW-1185">Reference proteome</keyword>
<accession>A0ABR5ZXV2</accession>
<organism evidence="1 2">
    <name type="scientific">Aerococcus urinaeequi</name>
    <dbReference type="NCBI Taxonomy" id="51665"/>
    <lineage>
        <taxon>Bacteria</taxon>
        <taxon>Bacillati</taxon>
        <taxon>Bacillota</taxon>
        <taxon>Bacilli</taxon>
        <taxon>Lactobacillales</taxon>
        <taxon>Aerococcaceae</taxon>
        <taxon>Aerococcus</taxon>
    </lineage>
</organism>
<dbReference type="InterPro" id="IPR027417">
    <property type="entry name" value="P-loop_NTPase"/>
</dbReference>
<dbReference type="Gene3D" id="3.40.50.300">
    <property type="entry name" value="P-loop containing nucleotide triphosphate hydrolases"/>
    <property type="match status" value="1"/>
</dbReference>
<reference evidence="1 2" key="1">
    <citation type="submission" date="2020-07" db="EMBL/GenBank/DDBJ databases">
        <title>Draft Genome Sequences of Lactobacillales Isolated from the International Space Station.</title>
        <authorList>
            <person name="Bharadwaj A.R."/>
            <person name="Singh N.K."/>
            <person name="Wood J.M."/>
            <person name="Debieu M."/>
            <person name="O'Hara N.B."/>
            <person name="Karouia F."/>
            <person name="Mason C.E."/>
            <person name="Venkateswaran K."/>
        </authorList>
    </citation>
    <scope>NUCLEOTIDE SEQUENCE [LARGE SCALE GENOMIC DNA]</scope>
    <source>
        <strain evidence="1 2">151250015-1-258-55</strain>
    </source>
</reference>
<dbReference type="EMBL" id="JACGAN010000007">
    <property type="protein sequence ID" value="MBA5746576.1"/>
    <property type="molecule type" value="Genomic_DNA"/>
</dbReference>